<dbReference type="Gene3D" id="2.60.120.10">
    <property type="entry name" value="Jelly Rolls"/>
    <property type="match status" value="1"/>
</dbReference>
<evidence type="ECO:0000256" key="1">
    <source>
        <dbReference type="SAM" id="MobiDB-lite"/>
    </source>
</evidence>
<proteinExistence type="predicted"/>
<reference evidence="3 4" key="1">
    <citation type="submission" date="2019-03" db="EMBL/GenBank/DDBJ databases">
        <authorList>
            <person name="Gonzalez-Pimentel J.L."/>
        </authorList>
    </citation>
    <scope>NUCLEOTIDE SEQUENCE [LARGE SCALE GENOMIC DNA]</scope>
    <source>
        <strain evidence="3 4">JCM 31289</strain>
    </source>
</reference>
<feature type="domain" description="Cupin type-2" evidence="2">
    <location>
        <begin position="67"/>
        <end position="131"/>
    </location>
</feature>
<feature type="region of interest" description="Disordered" evidence="1">
    <location>
        <begin position="1"/>
        <end position="33"/>
    </location>
</feature>
<dbReference type="InterPro" id="IPR011051">
    <property type="entry name" value="RmlC_Cupin_sf"/>
</dbReference>
<dbReference type="AlphaFoldDB" id="A0A4Z0H9J6"/>
<dbReference type="SUPFAM" id="SSF51182">
    <property type="entry name" value="RmlC-like cupins"/>
    <property type="match status" value="1"/>
</dbReference>
<dbReference type="Pfam" id="PF07883">
    <property type="entry name" value="Cupin_2"/>
    <property type="match status" value="1"/>
</dbReference>
<dbReference type="InterPro" id="IPR013096">
    <property type="entry name" value="Cupin_2"/>
</dbReference>
<dbReference type="OrthoDB" id="3620182at2"/>
<organism evidence="3 4">
    <name type="scientific">Streptomyces palmae</name>
    <dbReference type="NCBI Taxonomy" id="1701085"/>
    <lineage>
        <taxon>Bacteria</taxon>
        <taxon>Bacillati</taxon>
        <taxon>Actinomycetota</taxon>
        <taxon>Actinomycetes</taxon>
        <taxon>Kitasatosporales</taxon>
        <taxon>Streptomycetaceae</taxon>
        <taxon>Streptomyces</taxon>
    </lineage>
</organism>
<dbReference type="InterPro" id="IPR052535">
    <property type="entry name" value="Bacilysin_H2HPP_isomerase"/>
</dbReference>
<dbReference type="InterPro" id="IPR014710">
    <property type="entry name" value="RmlC-like_jellyroll"/>
</dbReference>
<name>A0A4Z0H9J6_9ACTN</name>
<dbReference type="RefSeq" id="WP_135339344.1">
    <property type="nucleotide sequence ID" value="NZ_JBHLTX010000026.1"/>
</dbReference>
<protein>
    <submittedName>
        <fullName evidence="3">Cupin domain-containing protein</fullName>
    </submittedName>
</protein>
<evidence type="ECO:0000259" key="2">
    <source>
        <dbReference type="Pfam" id="PF07883"/>
    </source>
</evidence>
<comment type="caution">
    <text evidence="3">The sequence shown here is derived from an EMBL/GenBank/DDBJ whole genome shotgun (WGS) entry which is preliminary data.</text>
</comment>
<sequence>MTTREGADPAPSTGLAPGTAGGVPSDQPNNRVHHIRSGELDGYTAISGGTVGSRRLWMGRVENPPLSATDNHHHGASEAGIYVVSGHPVFVYHDGTREVRLTAHPGDFLLVPPFVPHREENPDPNEPVVVVIARTTQEPIKVSVPELYQLKEVEAEAR</sequence>
<evidence type="ECO:0000313" key="3">
    <source>
        <dbReference type="EMBL" id="TGB09297.1"/>
    </source>
</evidence>
<dbReference type="EMBL" id="SRID01000106">
    <property type="protein sequence ID" value="TGB09297.1"/>
    <property type="molecule type" value="Genomic_DNA"/>
</dbReference>
<dbReference type="PANTHER" id="PTHR40112:SF1">
    <property type="entry name" value="H2HPP ISOMERASE"/>
    <property type="match status" value="1"/>
</dbReference>
<keyword evidence="4" id="KW-1185">Reference proteome</keyword>
<dbReference type="Proteomes" id="UP000297948">
    <property type="component" value="Unassembled WGS sequence"/>
</dbReference>
<gene>
    <name evidence="3" type="ORF">E4099_13870</name>
</gene>
<dbReference type="CDD" id="cd02210">
    <property type="entry name" value="cupin_BLR2406-like"/>
    <property type="match status" value="1"/>
</dbReference>
<dbReference type="PANTHER" id="PTHR40112">
    <property type="entry name" value="H2HPP ISOMERASE"/>
    <property type="match status" value="1"/>
</dbReference>
<evidence type="ECO:0000313" key="4">
    <source>
        <dbReference type="Proteomes" id="UP000297948"/>
    </source>
</evidence>
<accession>A0A4Z0H9J6</accession>